<keyword evidence="2 5" id="KW-0489">Methyltransferase</keyword>
<dbReference type="GO" id="GO:0008168">
    <property type="term" value="F:methyltransferase activity"/>
    <property type="evidence" value="ECO:0007669"/>
    <property type="project" value="UniProtKB-KW"/>
</dbReference>
<comment type="similarity">
    <text evidence="1 4">Belongs to the trimethylamine methyltransferase family.</text>
</comment>
<accession>A0A1W1HCX8</accession>
<dbReference type="InterPro" id="IPR038601">
    <property type="entry name" value="MttB-like_sf"/>
</dbReference>
<evidence type="ECO:0000256" key="4">
    <source>
        <dbReference type="PIRNR" id="PIRNR037567"/>
    </source>
</evidence>
<gene>
    <name evidence="5" type="primary">mttB</name>
    <name evidence="5" type="ORF">MTBBW1_2170006</name>
</gene>
<evidence type="ECO:0000313" key="6">
    <source>
        <dbReference type="Proteomes" id="UP000191931"/>
    </source>
</evidence>
<proteinExistence type="inferred from homology"/>
<protein>
    <recommendedName>
        <fullName evidence="4">Methyltransferase</fullName>
        <ecNumber evidence="4">2.1.1.-</ecNumber>
    </recommendedName>
</protein>
<dbReference type="Proteomes" id="UP000191931">
    <property type="component" value="Unassembled WGS sequence"/>
</dbReference>
<keyword evidence="6" id="KW-1185">Reference proteome</keyword>
<reference evidence="5 6" key="1">
    <citation type="submission" date="2017-03" db="EMBL/GenBank/DDBJ databases">
        <authorList>
            <person name="Afonso C.L."/>
            <person name="Miller P.J."/>
            <person name="Scott M.A."/>
            <person name="Spackman E."/>
            <person name="Goraichik I."/>
            <person name="Dimitrov K.M."/>
            <person name="Suarez D.L."/>
            <person name="Swayne D.E."/>
        </authorList>
    </citation>
    <scope>NUCLEOTIDE SEQUENCE [LARGE SCALE GENOMIC DNA]</scope>
    <source>
        <strain evidence="5">PRJEB14757</strain>
    </source>
</reference>
<sequence>MYDRMQTITKGEIELLHNASMNILKNTGVTFNEPEALELFRQNGFKVEGKTVYFEEEKLLKAVEDAPSRFKIEARSPEKSLYIGEDDWVFVPTYGAPFIMDKNGNQRPGTMEDYANICKLVHTSEHINMNGFKHIEPSNVVEGTAYLEMLFANITLCDKPFMGSTDTIQSAKDTMEMIAIAFGGRETIKDKVVTIGLINPLSPLQFAEEMAGSIIEYARNGQALVILNMIMGGTSGPVSLPGLFALMNAEILAGLTLAQIVNPGTPVIYGTTSCPTNMQTGAATIGSPETWIINSVTTQMARYYKLPCRTGGSLTDSHVPDAQALAEGALSLSTSVRNGANFILHSCGMMGTFIGNNLEKWIIDEELCGMIRRMLTPIDITMESINVDSIKKVGIGGNYLMDPDTVKNCRTAFYKTSLYNKKDHSSWKKTGAKTIDEIASEQLVKRLAEYERPEIDPEVEIALADFITHRKQNM</sequence>
<dbReference type="Pfam" id="PF06253">
    <property type="entry name" value="MTTB"/>
    <property type="match status" value="1"/>
</dbReference>
<evidence type="ECO:0000256" key="2">
    <source>
        <dbReference type="ARBA" id="ARBA00022603"/>
    </source>
</evidence>
<dbReference type="EMBL" id="FWEV01000132">
    <property type="protein sequence ID" value="SLM30235.1"/>
    <property type="molecule type" value="Genomic_DNA"/>
</dbReference>
<evidence type="ECO:0000256" key="1">
    <source>
        <dbReference type="ARBA" id="ARBA00007137"/>
    </source>
</evidence>
<dbReference type="PIRSF" id="PIRSF037567">
    <property type="entry name" value="MTTB_MeTrfase"/>
    <property type="match status" value="1"/>
</dbReference>
<dbReference type="GO" id="GO:0015948">
    <property type="term" value="P:methanogenesis"/>
    <property type="evidence" value="ECO:0007669"/>
    <property type="project" value="UniProtKB-UniRule"/>
</dbReference>
<dbReference type="EC" id="2.1.1.-" evidence="4"/>
<keyword evidence="3 4" id="KW-0808">Transferase</keyword>
<dbReference type="RefSeq" id="WP_080807962.1">
    <property type="nucleotide sequence ID" value="NZ_LT828559.1"/>
</dbReference>
<name>A0A1W1HCX8_9BACT</name>
<dbReference type="Gene3D" id="3.20.20.480">
    <property type="entry name" value="Trimethylamine methyltransferase-like"/>
    <property type="match status" value="1"/>
</dbReference>
<dbReference type="GO" id="GO:0032259">
    <property type="term" value="P:methylation"/>
    <property type="evidence" value="ECO:0007669"/>
    <property type="project" value="UniProtKB-KW"/>
</dbReference>
<evidence type="ECO:0000256" key="3">
    <source>
        <dbReference type="ARBA" id="ARBA00022679"/>
    </source>
</evidence>
<dbReference type="OrthoDB" id="9815793at2"/>
<dbReference type="InterPro" id="IPR010426">
    <property type="entry name" value="MTTB_MeTrfase"/>
</dbReference>
<dbReference type="STRING" id="1246637.MTBBW1_2170006"/>
<evidence type="ECO:0000313" key="5">
    <source>
        <dbReference type="EMBL" id="SLM30235.1"/>
    </source>
</evidence>
<dbReference type="AlphaFoldDB" id="A0A1W1HCX8"/>
<organism evidence="5 6">
    <name type="scientific">Desulfamplus magnetovallimortis</name>
    <dbReference type="NCBI Taxonomy" id="1246637"/>
    <lineage>
        <taxon>Bacteria</taxon>
        <taxon>Pseudomonadati</taxon>
        <taxon>Thermodesulfobacteriota</taxon>
        <taxon>Desulfobacteria</taxon>
        <taxon>Desulfobacterales</taxon>
        <taxon>Desulfobacteraceae</taxon>
        <taxon>Desulfamplus</taxon>
    </lineage>
</organism>